<keyword evidence="1" id="KW-0472">Membrane</keyword>
<evidence type="ECO:0008006" key="4">
    <source>
        <dbReference type="Google" id="ProtNLM"/>
    </source>
</evidence>
<evidence type="ECO:0000256" key="1">
    <source>
        <dbReference type="SAM" id="Phobius"/>
    </source>
</evidence>
<dbReference type="Proteomes" id="UP000466794">
    <property type="component" value="Unassembled WGS sequence"/>
</dbReference>
<dbReference type="RefSeq" id="WP_157391317.1">
    <property type="nucleotide sequence ID" value="NZ_WRPP01000007.1"/>
</dbReference>
<feature type="transmembrane region" description="Helical" evidence="1">
    <location>
        <begin position="18"/>
        <end position="36"/>
    </location>
</feature>
<accession>A0A7K1V4W4</accession>
<name>A0A7K1V4W4_9NOCA</name>
<proteinExistence type="predicted"/>
<protein>
    <recommendedName>
        <fullName evidence="4">DUF1049 domain-containing protein</fullName>
    </recommendedName>
</protein>
<dbReference type="EMBL" id="WRPP01000007">
    <property type="protein sequence ID" value="MVU81685.1"/>
    <property type="molecule type" value="Genomic_DNA"/>
</dbReference>
<keyword evidence="1" id="KW-0812">Transmembrane</keyword>
<sequence>MTEPSKPSVLARISPKQWLAIALTVLVLAFIIENRHKVDIEFLLITVTSPMWVVLSATLLIGWIIGLLTRRTRR</sequence>
<gene>
    <name evidence="2" type="ORF">GPX89_31160</name>
</gene>
<dbReference type="AlphaFoldDB" id="A0A7K1V4W4"/>
<reference evidence="2 3" key="1">
    <citation type="submission" date="2019-12" db="EMBL/GenBank/DDBJ databases">
        <title>Nocardia sp. nov. ET3-3 isolated from soil.</title>
        <authorList>
            <person name="Kanchanasin P."/>
            <person name="Tanasupawat S."/>
            <person name="Yuki M."/>
            <person name="Kudo T."/>
        </authorList>
    </citation>
    <scope>NUCLEOTIDE SEQUENCE [LARGE SCALE GENOMIC DNA]</scope>
    <source>
        <strain evidence="2 3">ET3-3</strain>
    </source>
</reference>
<evidence type="ECO:0000313" key="3">
    <source>
        <dbReference type="Proteomes" id="UP000466794"/>
    </source>
</evidence>
<comment type="caution">
    <text evidence="2">The sequence shown here is derived from an EMBL/GenBank/DDBJ whole genome shotgun (WGS) entry which is preliminary data.</text>
</comment>
<keyword evidence="3" id="KW-1185">Reference proteome</keyword>
<feature type="transmembrane region" description="Helical" evidence="1">
    <location>
        <begin position="42"/>
        <end position="68"/>
    </location>
</feature>
<organism evidence="2 3">
    <name type="scientific">Nocardia terrae</name>
    <dbReference type="NCBI Taxonomy" id="2675851"/>
    <lineage>
        <taxon>Bacteria</taxon>
        <taxon>Bacillati</taxon>
        <taxon>Actinomycetota</taxon>
        <taxon>Actinomycetes</taxon>
        <taxon>Mycobacteriales</taxon>
        <taxon>Nocardiaceae</taxon>
        <taxon>Nocardia</taxon>
    </lineage>
</organism>
<keyword evidence="1" id="KW-1133">Transmembrane helix</keyword>
<evidence type="ECO:0000313" key="2">
    <source>
        <dbReference type="EMBL" id="MVU81685.1"/>
    </source>
</evidence>